<keyword evidence="1" id="KW-0175">Coiled coil</keyword>
<protein>
    <recommendedName>
        <fullName evidence="4">Transposase</fullName>
    </recommendedName>
</protein>
<organism evidence="2 3">
    <name type="scientific">Acidaminococcus fermentans</name>
    <dbReference type="NCBI Taxonomy" id="905"/>
    <lineage>
        <taxon>Bacteria</taxon>
        <taxon>Bacillati</taxon>
        <taxon>Bacillota</taxon>
        <taxon>Negativicutes</taxon>
        <taxon>Acidaminococcales</taxon>
        <taxon>Acidaminococcaceae</taxon>
        <taxon>Acidaminococcus</taxon>
    </lineage>
</organism>
<accession>A0A6N7W1R3</accession>
<evidence type="ECO:0000313" key="3">
    <source>
        <dbReference type="Proteomes" id="UP000441455"/>
    </source>
</evidence>
<comment type="caution">
    <text evidence="2">The sequence shown here is derived from an EMBL/GenBank/DDBJ whole genome shotgun (WGS) entry which is preliminary data.</text>
</comment>
<gene>
    <name evidence="2" type="ORF">FX155_07220</name>
</gene>
<evidence type="ECO:0000256" key="1">
    <source>
        <dbReference type="SAM" id="Coils"/>
    </source>
</evidence>
<dbReference type="Proteomes" id="UP000441455">
    <property type="component" value="Unassembled WGS sequence"/>
</dbReference>
<proteinExistence type="predicted"/>
<name>A0A6N7W1R3_ACIFE</name>
<feature type="coiled-coil region" evidence="1">
    <location>
        <begin position="4"/>
        <end position="31"/>
    </location>
</feature>
<dbReference type="AlphaFoldDB" id="A0A6N7W1R3"/>
<reference evidence="2 3" key="1">
    <citation type="submission" date="2019-08" db="EMBL/GenBank/DDBJ databases">
        <title>In-depth cultivation of the pig gut microbiome towards novel bacterial diversity and tailored functional studies.</title>
        <authorList>
            <person name="Wylensek D."/>
            <person name="Hitch T.C.A."/>
            <person name="Clavel T."/>
        </authorList>
    </citation>
    <scope>NUCLEOTIDE SEQUENCE [LARGE SCALE GENOMIC DNA]</scope>
    <source>
        <strain evidence="2 3">WCA-389-WT-5B</strain>
    </source>
</reference>
<dbReference type="RefSeq" id="WP_154488246.1">
    <property type="nucleotide sequence ID" value="NZ_VULN01000009.1"/>
</dbReference>
<dbReference type="OrthoDB" id="3035595at2"/>
<sequence>MFNHIAKEKRLQQLETENRLLRSKLAETVSQTEYIAMMNDIELPSETAGQETMEEAGTND</sequence>
<evidence type="ECO:0008006" key="4">
    <source>
        <dbReference type="Google" id="ProtNLM"/>
    </source>
</evidence>
<dbReference type="EMBL" id="VULN01000009">
    <property type="protein sequence ID" value="MSS82382.1"/>
    <property type="molecule type" value="Genomic_DNA"/>
</dbReference>
<evidence type="ECO:0000313" key="2">
    <source>
        <dbReference type="EMBL" id="MSS82382.1"/>
    </source>
</evidence>